<evidence type="ECO:0000256" key="5">
    <source>
        <dbReference type="ARBA" id="ARBA00023002"/>
    </source>
</evidence>
<name>A0AAW1CYR0_9HEMI</name>
<evidence type="ECO:0000313" key="11">
    <source>
        <dbReference type="EMBL" id="KAK9502675.1"/>
    </source>
</evidence>
<gene>
    <name evidence="11" type="ORF">O3M35_011397</name>
</gene>
<dbReference type="Proteomes" id="UP001461498">
    <property type="component" value="Unassembled WGS sequence"/>
</dbReference>
<keyword evidence="3" id="KW-0276">Fatty acid metabolism</keyword>
<dbReference type="PANTHER" id="PTHR43775">
    <property type="entry name" value="FATTY ACID SYNTHASE"/>
    <property type="match status" value="1"/>
</dbReference>
<evidence type="ECO:0000256" key="7">
    <source>
        <dbReference type="ARBA" id="ARBA00023160"/>
    </source>
</evidence>
<dbReference type="EMBL" id="JAPXFL010000008">
    <property type="protein sequence ID" value="KAK9502675.1"/>
    <property type="molecule type" value="Genomic_DNA"/>
</dbReference>
<evidence type="ECO:0000259" key="9">
    <source>
        <dbReference type="SMART" id="SM00822"/>
    </source>
</evidence>
<dbReference type="CDD" id="cd05195">
    <property type="entry name" value="enoyl_red"/>
    <property type="match status" value="1"/>
</dbReference>
<proteinExistence type="predicted"/>
<keyword evidence="1" id="KW-0596">Phosphopantetheine</keyword>
<reference evidence="11 12" key="1">
    <citation type="submission" date="2022-12" db="EMBL/GenBank/DDBJ databases">
        <title>Chromosome-level genome assembly of true bugs.</title>
        <authorList>
            <person name="Ma L."/>
            <person name="Li H."/>
        </authorList>
    </citation>
    <scope>NUCLEOTIDE SEQUENCE [LARGE SCALE GENOMIC DNA]</scope>
    <source>
        <strain evidence="11">Lab_2022b</strain>
    </source>
</reference>
<dbReference type="InterPro" id="IPR057326">
    <property type="entry name" value="KR_dom"/>
</dbReference>
<keyword evidence="7" id="KW-0275">Fatty acid biosynthesis</keyword>
<organism evidence="11 12">
    <name type="scientific">Rhynocoris fuscipes</name>
    <dbReference type="NCBI Taxonomy" id="488301"/>
    <lineage>
        <taxon>Eukaryota</taxon>
        <taxon>Metazoa</taxon>
        <taxon>Ecdysozoa</taxon>
        <taxon>Arthropoda</taxon>
        <taxon>Hexapoda</taxon>
        <taxon>Insecta</taxon>
        <taxon>Pterygota</taxon>
        <taxon>Neoptera</taxon>
        <taxon>Paraneoptera</taxon>
        <taxon>Hemiptera</taxon>
        <taxon>Heteroptera</taxon>
        <taxon>Panheteroptera</taxon>
        <taxon>Cimicomorpha</taxon>
        <taxon>Reduviidae</taxon>
        <taxon>Harpactorinae</taxon>
        <taxon>Harpactorini</taxon>
        <taxon>Rhynocoris</taxon>
    </lineage>
</organism>
<evidence type="ECO:0000256" key="3">
    <source>
        <dbReference type="ARBA" id="ARBA00022832"/>
    </source>
</evidence>
<dbReference type="GO" id="GO:0004312">
    <property type="term" value="F:fatty acid synthase activity"/>
    <property type="evidence" value="ECO:0007669"/>
    <property type="project" value="TreeGrafter"/>
</dbReference>
<dbReference type="Pfam" id="PF13602">
    <property type="entry name" value="ADH_zinc_N_2"/>
    <property type="match status" value="1"/>
</dbReference>
<accession>A0AAW1CYR0</accession>
<keyword evidence="4" id="KW-0521">NADP</keyword>
<evidence type="ECO:0008006" key="13">
    <source>
        <dbReference type="Google" id="ProtNLM"/>
    </source>
</evidence>
<dbReference type="InterPro" id="IPR011032">
    <property type="entry name" value="GroES-like_sf"/>
</dbReference>
<dbReference type="InterPro" id="IPR050091">
    <property type="entry name" value="PKS_NRPS_Biosynth_Enz"/>
</dbReference>
<dbReference type="GO" id="GO:0016491">
    <property type="term" value="F:oxidoreductase activity"/>
    <property type="evidence" value="ECO:0007669"/>
    <property type="project" value="UniProtKB-KW"/>
</dbReference>
<dbReference type="SUPFAM" id="SSF51735">
    <property type="entry name" value="NAD(P)-binding Rossmann-fold domains"/>
    <property type="match status" value="2"/>
</dbReference>
<dbReference type="Gene3D" id="3.40.50.720">
    <property type="entry name" value="NAD(P)-binding Rossmann-like Domain"/>
    <property type="match status" value="1"/>
</dbReference>
<keyword evidence="12" id="KW-1185">Reference proteome</keyword>
<evidence type="ECO:0000256" key="2">
    <source>
        <dbReference type="ARBA" id="ARBA00022516"/>
    </source>
</evidence>
<keyword evidence="6" id="KW-0443">Lipid metabolism</keyword>
<keyword evidence="2" id="KW-0444">Lipid biosynthesis</keyword>
<evidence type="ECO:0000256" key="6">
    <source>
        <dbReference type="ARBA" id="ARBA00023098"/>
    </source>
</evidence>
<dbReference type="GO" id="GO:0006633">
    <property type="term" value="P:fatty acid biosynthetic process"/>
    <property type="evidence" value="ECO:0007669"/>
    <property type="project" value="UniProtKB-KW"/>
</dbReference>
<dbReference type="InterPro" id="IPR020843">
    <property type="entry name" value="ER"/>
</dbReference>
<comment type="caution">
    <text evidence="11">The sequence shown here is derived from an EMBL/GenBank/DDBJ whole genome shotgun (WGS) entry which is preliminary data.</text>
</comment>
<dbReference type="SUPFAM" id="SSF50129">
    <property type="entry name" value="GroES-like"/>
    <property type="match status" value="1"/>
</dbReference>
<keyword evidence="8" id="KW-0511">Multifunctional enzyme</keyword>
<evidence type="ECO:0000313" key="12">
    <source>
        <dbReference type="Proteomes" id="UP001461498"/>
    </source>
</evidence>
<dbReference type="SMART" id="SM00829">
    <property type="entry name" value="PKS_ER"/>
    <property type="match status" value="1"/>
</dbReference>
<evidence type="ECO:0000259" key="10">
    <source>
        <dbReference type="SMART" id="SM00829"/>
    </source>
</evidence>
<protein>
    <recommendedName>
        <fullName evidence="13">Fatty acid synthase</fullName>
    </recommendedName>
</protein>
<evidence type="ECO:0000256" key="8">
    <source>
        <dbReference type="ARBA" id="ARBA00023268"/>
    </source>
</evidence>
<feature type="domain" description="Enoyl reductase (ER)" evidence="10">
    <location>
        <begin position="9"/>
        <end position="305"/>
    </location>
</feature>
<evidence type="ECO:0000256" key="4">
    <source>
        <dbReference type="ARBA" id="ARBA00022857"/>
    </source>
</evidence>
<dbReference type="SMART" id="SM00822">
    <property type="entry name" value="PKS_KR"/>
    <property type="match status" value="1"/>
</dbReference>
<dbReference type="InterPro" id="IPR036291">
    <property type="entry name" value="NAD(P)-bd_dom_sf"/>
</dbReference>
<dbReference type="Gene3D" id="3.90.180.10">
    <property type="entry name" value="Medium-chain alcohol dehydrogenases, catalytic domain"/>
    <property type="match status" value="2"/>
</dbReference>
<dbReference type="PANTHER" id="PTHR43775:SF7">
    <property type="entry name" value="FATTY ACID SYNTHASE"/>
    <property type="match status" value="1"/>
</dbReference>
<dbReference type="Pfam" id="PF08659">
    <property type="entry name" value="KR"/>
    <property type="match status" value="1"/>
</dbReference>
<sequence>MFITTVKYGELSSLKWVETPLTYYKPKVDADLCTVCCASLNFLDIVAATGQLPLDYIPQYKNSNIYPGIEFAGYDSKGNRVMGITPHSSLATHTMVELDYKIPVPKEWTIEQAATVPVAYATCYYGLIIRGQMKRGESILIHSGAGGVGLAAITLALSMDCELADNHIGNSRDTSFERMIMKETSGRGVDLVLNSLTGDKFQASFRCLAYNGRFIEIGKADLVRNAELGMIEFLKNISVHAIFLNYFHEDFLKKTGDGKRTMQLLKDGIASGVVRPLPSSVFESHQLEQSFRHMTTGKHIGKVLVKVRDEKEHNVCKITSEVSEIYFDAHKSYIIIGGLGGFGLELANWMITRGAKILILTSNSGIRNGYQKLRLNYWKENGISVIVSKENCLTLCSTQNLINLANKSAPVGGIFHLALVLRDGNLVEQTKENFEEVCNSKYKTALNLDKVSREYCELLEYFVVFSSQLCGRGNAESSSYAMANSAMERICEERKSEGFPAVSIS</sequence>
<dbReference type="AlphaFoldDB" id="A0AAW1CYR0"/>
<feature type="domain" description="Ketoreductase" evidence="9">
    <location>
        <begin position="331"/>
        <end position="505"/>
    </location>
</feature>
<keyword evidence="5" id="KW-0560">Oxidoreductase</keyword>
<dbReference type="InterPro" id="IPR013968">
    <property type="entry name" value="PKS_KR"/>
</dbReference>
<evidence type="ECO:0000256" key="1">
    <source>
        <dbReference type="ARBA" id="ARBA00022450"/>
    </source>
</evidence>